<dbReference type="Proteomes" id="UP000289775">
    <property type="component" value="Unassembled WGS sequence"/>
</dbReference>
<dbReference type="InterPro" id="IPR018060">
    <property type="entry name" value="HTH_AraC"/>
</dbReference>
<dbReference type="Pfam" id="PF20240">
    <property type="entry name" value="DUF6597"/>
    <property type="match status" value="1"/>
</dbReference>
<proteinExistence type="predicted"/>
<dbReference type="SUPFAM" id="SSF46689">
    <property type="entry name" value="Homeodomain-like"/>
    <property type="match status" value="1"/>
</dbReference>
<protein>
    <submittedName>
        <fullName evidence="5">Transcriptional regulator, AraC family</fullName>
    </submittedName>
</protein>
<feature type="domain" description="HTH araC/xylS-type" evidence="4">
    <location>
        <begin position="171"/>
        <end position="245"/>
    </location>
</feature>
<keyword evidence="3" id="KW-0804">Transcription</keyword>
<dbReference type="InterPro" id="IPR050204">
    <property type="entry name" value="AraC_XylS_family_regulators"/>
</dbReference>
<sequence>MYKELLPDFQLKDLIYCYWELKTTQKLSEAYTYNVVADGCIDVFFELNNPQNSYVMGFSNTNTEFAINKTFHYIGIRFLPTAFTRLFNVRATELTNRFESLYDVVPALSKFISFKIKDNSTHNEIASLLNDFFCNYLNIYNVDVDKRFFNAFLITLKHRGILNVETDLDTGISSRQLRRMFEHYVGTNVKTFCKVVRFQNLLNLSQQGSRNINKIFYDAGYYDQAHFIKDFKNLYGITPGKSLQK</sequence>
<keyword evidence="1" id="KW-0805">Transcription regulation</keyword>
<evidence type="ECO:0000313" key="6">
    <source>
        <dbReference type="Proteomes" id="UP000289775"/>
    </source>
</evidence>
<dbReference type="Gene3D" id="1.10.10.60">
    <property type="entry name" value="Homeodomain-like"/>
    <property type="match status" value="1"/>
</dbReference>
<dbReference type="PANTHER" id="PTHR46796:SF13">
    <property type="entry name" value="HTH-TYPE TRANSCRIPTIONAL ACTIVATOR RHAS"/>
    <property type="match status" value="1"/>
</dbReference>
<evidence type="ECO:0000259" key="4">
    <source>
        <dbReference type="PROSITE" id="PS01124"/>
    </source>
</evidence>
<evidence type="ECO:0000256" key="3">
    <source>
        <dbReference type="ARBA" id="ARBA00023163"/>
    </source>
</evidence>
<dbReference type="PANTHER" id="PTHR46796">
    <property type="entry name" value="HTH-TYPE TRANSCRIPTIONAL ACTIVATOR RHAS-RELATED"/>
    <property type="match status" value="1"/>
</dbReference>
<evidence type="ECO:0000256" key="1">
    <source>
        <dbReference type="ARBA" id="ARBA00023015"/>
    </source>
</evidence>
<name>A0A444WIQ4_9FLAO</name>
<gene>
    <name evidence="5" type="ORF">NU09_0332</name>
</gene>
<dbReference type="OrthoDB" id="511992at2"/>
<keyword evidence="6" id="KW-1185">Reference proteome</keyword>
<organism evidence="5 6">
    <name type="scientific">Flavobacterium beibuense</name>
    <dbReference type="NCBI Taxonomy" id="657326"/>
    <lineage>
        <taxon>Bacteria</taxon>
        <taxon>Pseudomonadati</taxon>
        <taxon>Bacteroidota</taxon>
        <taxon>Flavobacteriia</taxon>
        <taxon>Flavobacteriales</taxon>
        <taxon>Flavobacteriaceae</taxon>
        <taxon>Flavobacterium</taxon>
    </lineage>
</organism>
<keyword evidence="2" id="KW-0238">DNA-binding</keyword>
<dbReference type="GO" id="GO:0003700">
    <property type="term" value="F:DNA-binding transcription factor activity"/>
    <property type="evidence" value="ECO:0007669"/>
    <property type="project" value="InterPro"/>
</dbReference>
<dbReference type="GO" id="GO:0043565">
    <property type="term" value="F:sequence-specific DNA binding"/>
    <property type="evidence" value="ECO:0007669"/>
    <property type="project" value="InterPro"/>
</dbReference>
<dbReference type="Pfam" id="PF12833">
    <property type="entry name" value="HTH_18"/>
    <property type="match status" value="1"/>
</dbReference>
<accession>A0A444WIQ4</accession>
<reference evidence="5 6" key="1">
    <citation type="submission" date="2014-12" db="EMBL/GenBank/DDBJ databases">
        <title>Genome sequence of Flavobacterium beibuense RSKm HC5.</title>
        <authorList>
            <person name="Kim J.F."/>
            <person name="Song J.Y."/>
            <person name="Kwak M.-J."/>
            <person name="Lee S.-W."/>
        </authorList>
    </citation>
    <scope>NUCLEOTIDE SEQUENCE [LARGE SCALE GENOMIC DNA]</scope>
    <source>
        <strain evidence="5 6">RSKm HC5</strain>
    </source>
</reference>
<comment type="caution">
    <text evidence="5">The sequence shown here is derived from an EMBL/GenBank/DDBJ whole genome shotgun (WGS) entry which is preliminary data.</text>
</comment>
<dbReference type="EMBL" id="JUIW01000001">
    <property type="protein sequence ID" value="RYJ45740.1"/>
    <property type="molecule type" value="Genomic_DNA"/>
</dbReference>
<dbReference type="InterPro" id="IPR046532">
    <property type="entry name" value="DUF6597"/>
</dbReference>
<evidence type="ECO:0000313" key="5">
    <source>
        <dbReference type="EMBL" id="RYJ45740.1"/>
    </source>
</evidence>
<evidence type="ECO:0000256" key="2">
    <source>
        <dbReference type="ARBA" id="ARBA00023125"/>
    </source>
</evidence>
<dbReference type="SMART" id="SM00342">
    <property type="entry name" value="HTH_ARAC"/>
    <property type="match status" value="1"/>
</dbReference>
<dbReference type="AlphaFoldDB" id="A0A444WIQ4"/>
<dbReference type="PROSITE" id="PS01124">
    <property type="entry name" value="HTH_ARAC_FAMILY_2"/>
    <property type="match status" value="1"/>
</dbReference>
<dbReference type="InterPro" id="IPR009057">
    <property type="entry name" value="Homeodomain-like_sf"/>
</dbReference>